<dbReference type="Proteomes" id="UP001177670">
    <property type="component" value="Unassembled WGS sequence"/>
</dbReference>
<comment type="caution">
    <text evidence="2">The sequence shown here is derived from an EMBL/GenBank/DDBJ whole genome shotgun (WGS) entry which is preliminary data.</text>
</comment>
<keyword evidence="3" id="KW-1185">Reference proteome</keyword>
<feature type="region of interest" description="Disordered" evidence="1">
    <location>
        <begin position="1"/>
        <end position="53"/>
    </location>
</feature>
<name>A0AA40FZ70_9HYME</name>
<proteinExistence type="predicted"/>
<sequence>MGKLIQQREGISNSTLSRPDPNQRESRLGRQIADVERKQGIKETTSPGLVEDRPWTQRSSCYQVIPCKRSLPFPMGQTHKAAEGRPTDTMDHGDKDICIVFCTVYRYTGSDPA</sequence>
<reference evidence="2" key="1">
    <citation type="submission" date="2021-10" db="EMBL/GenBank/DDBJ databases">
        <title>Melipona bicolor Genome sequencing and assembly.</title>
        <authorList>
            <person name="Araujo N.S."/>
            <person name="Arias M.C."/>
        </authorList>
    </citation>
    <scope>NUCLEOTIDE SEQUENCE</scope>
    <source>
        <strain evidence="2">USP_2M_L1-L4_2017</strain>
        <tissue evidence="2">Whole body</tissue>
    </source>
</reference>
<evidence type="ECO:0000313" key="2">
    <source>
        <dbReference type="EMBL" id="KAK1127956.1"/>
    </source>
</evidence>
<evidence type="ECO:0000256" key="1">
    <source>
        <dbReference type="SAM" id="MobiDB-lite"/>
    </source>
</evidence>
<dbReference type="EMBL" id="JAHYIQ010000011">
    <property type="protein sequence ID" value="KAK1127956.1"/>
    <property type="molecule type" value="Genomic_DNA"/>
</dbReference>
<protein>
    <submittedName>
        <fullName evidence="2">Uncharacterized protein</fullName>
    </submittedName>
</protein>
<organism evidence="2 3">
    <name type="scientific">Melipona bicolor</name>
    <dbReference type="NCBI Taxonomy" id="60889"/>
    <lineage>
        <taxon>Eukaryota</taxon>
        <taxon>Metazoa</taxon>
        <taxon>Ecdysozoa</taxon>
        <taxon>Arthropoda</taxon>
        <taxon>Hexapoda</taxon>
        <taxon>Insecta</taxon>
        <taxon>Pterygota</taxon>
        <taxon>Neoptera</taxon>
        <taxon>Endopterygota</taxon>
        <taxon>Hymenoptera</taxon>
        <taxon>Apocrita</taxon>
        <taxon>Aculeata</taxon>
        <taxon>Apoidea</taxon>
        <taxon>Anthophila</taxon>
        <taxon>Apidae</taxon>
        <taxon>Melipona</taxon>
    </lineage>
</organism>
<gene>
    <name evidence="2" type="ORF">K0M31_003449</name>
</gene>
<feature type="compositionally biased region" description="Basic and acidic residues" evidence="1">
    <location>
        <begin position="21"/>
        <end position="41"/>
    </location>
</feature>
<evidence type="ECO:0000313" key="3">
    <source>
        <dbReference type="Proteomes" id="UP001177670"/>
    </source>
</evidence>
<feature type="non-terminal residue" evidence="2">
    <location>
        <position position="1"/>
    </location>
</feature>
<dbReference type="AlphaFoldDB" id="A0AA40FZ70"/>
<accession>A0AA40FZ70</accession>